<dbReference type="EC" id="4.6.1.1" evidence="2"/>
<name>A0ABN0QST9_MYCUL</name>
<reference evidence="2 3" key="1">
    <citation type="submission" date="2014-01" db="EMBL/GenBank/DDBJ databases">
        <authorList>
            <person name="Dobos K."/>
            <person name="Lenaerts A."/>
            <person name="Ordway D."/>
            <person name="DeGroote M.A."/>
            <person name="Parker T."/>
            <person name="Sizemore C."/>
            <person name="Tallon L.J."/>
            <person name="Sadzewicz L.K."/>
            <person name="Sengamalay N."/>
            <person name="Fraser C.M."/>
            <person name="Hine E."/>
            <person name="Shefchek K.A."/>
            <person name="Das S.P."/>
            <person name="Tettelin H."/>
        </authorList>
    </citation>
    <scope>NUCLEOTIDE SEQUENCE [LARGE SCALE GENOMIC DNA]</scope>
    <source>
        <strain evidence="2 3">Harvey</strain>
    </source>
</reference>
<evidence type="ECO:0000313" key="2">
    <source>
        <dbReference type="EMBL" id="EUA87778.1"/>
    </source>
</evidence>
<accession>A0ABN0QST9</accession>
<keyword evidence="3" id="KW-1185">Reference proteome</keyword>
<keyword evidence="2" id="KW-0456">Lyase</keyword>
<dbReference type="GO" id="GO:0004016">
    <property type="term" value="F:adenylate cyclase activity"/>
    <property type="evidence" value="ECO:0007669"/>
    <property type="project" value="UniProtKB-EC"/>
</dbReference>
<dbReference type="EMBL" id="JAOL01000155">
    <property type="protein sequence ID" value="EUA87778.1"/>
    <property type="molecule type" value="Genomic_DNA"/>
</dbReference>
<protein>
    <submittedName>
        <fullName evidence="2">Adenylate cyclase domain protein</fullName>
        <ecNumber evidence="2">4.6.1.1</ecNumber>
    </submittedName>
</protein>
<dbReference type="Proteomes" id="UP000020681">
    <property type="component" value="Unassembled WGS sequence"/>
</dbReference>
<evidence type="ECO:0000256" key="1">
    <source>
        <dbReference type="SAM" id="MobiDB-lite"/>
    </source>
</evidence>
<gene>
    <name evidence="2" type="primary">cyaA5</name>
    <name evidence="2" type="ORF">I551_5761</name>
</gene>
<comment type="caution">
    <text evidence="2">The sequence shown here is derived from an EMBL/GenBank/DDBJ whole genome shotgun (WGS) entry which is preliminary data.</text>
</comment>
<sequence>MTLASPSRKWPRPNGGDGYSASPAMSCNGQAPIYTLTAAGEQLGLSADDIAHIWALLGLTVAGPDVPTLSQADVDALATWLAVKSVVGEDGAFGLLRVLGAAMARLAEAESTMIRAGTPDIQMTYTNDELATAQAYRAVAEFVPASAP</sequence>
<evidence type="ECO:0000313" key="3">
    <source>
        <dbReference type="Proteomes" id="UP000020681"/>
    </source>
</evidence>
<feature type="region of interest" description="Disordered" evidence="1">
    <location>
        <begin position="1"/>
        <end position="22"/>
    </location>
</feature>
<proteinExistence type="predicted"/>
<organism evidence="2 3">
    <name type="scientific">Mycobacterium ulcerans str. Harvey</name>
    <dbReference type="NCBI Taxonomy" id="1299332"/>
    <lineage>
        <taxon>Bacteria</taxon>
        <taxon>Bacillati</taxon>
        <taxon>Actinomycetota</taxon>
        <taxon>Actinomycetes</taxon>
        <taxon>Mycobacteriales</taxon>
        <taxon>Mycobacteriaceae</taxon>
        <taxon>Mycobacterium</taxon>
        <taxon>Mycobacterium ulcerans group</taxon>
    </lineage>
</organism>